<comment type="caution">
    <text evidence="6">The sequence shown here is derived from an EMBL/GenBank/DDBJ whole genome shotgun (WGS) entry which is preliminary data.</text>
</comment>
<evidence type="ECO:0000313" key="7">
    <source>
        <dbReference type="Proteomes" id="UP000442244"/>
    </source>
</evidence>
<dbReference type="OrthoDB" id="9796186at2"/>
<dbReference type="GO" id="GO:0000976">
    <property type="term" value="F:transcription cis-regulatory region binding"/>
    <property type="evidence" value="ECO:0007669"/>
    <property type="project" value="TreeGrafter"/>
</dbReference>
<dbReference type="Proteomes" id="UP000442244">
    <property type="component" value="Unassembled WGS sequence"/>
</dbReference>
<dbReference type="PANTHER" id="PTHR30146">
    <property type="entry name" value="LACI-RELATED TRANSCRIPTIONAL REPRESSOR"/>
    <property type="match status" value="1"/>
</dbReference>
<organism evidence="6 7">
    <name type="scientific">Leuconostoc litchii</name>
    <dbReference type="NCBI Taxonomy" id="1981069"/>
    <lineage>
        <taxon>Bacteria</taxon>
        <taxon>Bacillati</taxon>
        <taxon>Bacillota</taxon>
        <taxon>Bacilli</taxon>
        <taxon>Lactobacillales</taxon>
        <taxon>Lactobacillaceae</taxon>
        <taxon>Leuconostoc</taxon>
    </lineage>
</organism>
<evidence type="ECO:0000313" key="6">
    <source>
        <dbReference type="EMBL" id="TYC47728.1"/>
    </source>
</evidence>
<dbReference type="SUPFAM" id="SSF47413">
    <property type="entry name" value="lambda repressor-like DNA-binding domains"/>
    <property type="match status" value="1"/>
</dbReference>
<keyword evidence="4" id="KW-0804">Transcription</keyword>
<dbReference type="SUPFAM" id="SSF53822">
    <property type="entry name" value="Periplasmic binding protein-like I"/>
    <property type="match status" value="1"/>
</dbReference>
<evidence type="ECO:0000256" key="1">
    <source>
        <dbReference type="ARBA" id="ARBA00022491"/>
    </source>
</evidence>
<dbReference type="InterPro" id="IPR028082">
    <property type="entry name" value="Peripla_BP_I"/>
</dbReference>
<dbReference type="InterPro" id="IPR000843">
    <property type="entry name" value="HTH_LacI"/>
</dbReference>
<evidence type="ECO:0000259" key="5">
    <source>
        <dbReference type="PROSITE" id="PS50932"/>
    </source>
</evidence>
<dbReference type="AlphaFoldDB" id="A0A6P2CNV2"/>
<dbReference type="Pfam" id="PF00532">
    <property type="entry name" value="Peripla_BP_1"/>
    <property type="match status" value="1"/>
</dbReference>
<gene>
    <name evidence="6" type="ORF">ESZ47_02600</name>
</gene>
<protein>
    <submittedName>
        <fullName evidence="6">LacI family DNA-binding transcriptional regulator</fullName>
    </submittedName>
</protein>
<dbReference type="PANTHER" id="PTHR30146:SF95">
    <property type="entry name" value="RIBOSE OPERON REPRESSOR"/>
    <property type="match status" value="1"/>
</dbReference>
<dbReference type="RefSeq" id="WP_148605712.1">
    <property type="nucleotide sequence ID" value="NZ_SDGY01000001.1"/>
</dbReference>
<keyword evidence="3 6" id="KW-0238">DNA-binding</keyword>
<keyword evidence="1" id="KW-0678">Repressor</keyword>
<dbReference type="Gene3D" id="3.40.50.2300">
    <property type="match status" value="2"/>
</dbReference>
<dbReference type="InterPro" id="IPR010982">
    <property type="entry name" value="Lambda_DNA-bd_dom_sf"/>
</dbReference>
<dbReference type="EMBL" id="SDGY01000001">
    <property type="protein sequence ID" value="TYC47728.1"/>
    <property type="molecule type" value="Genomic_DNA"/>
</dbReference>
<dbReference type="Gene3D" id="1.10.260.40">
    <property type="entry name" value="lambda repressor-like DNA-binding domains"/>
    <property type="match status" value="1"/>
</dbReference>
<dbReference type="SMART" id="SM00354">
    <property type="entry name" value="HTH_LACI"/>
    <property type="match status" value="1"/>
</dbReference>
<evidence type="ECO:0000256" key="3">
    <source>
        <dbReference type="ARBA" id="ARBA00023125"/>
    </source>
</evidence>
<dbReference type="GO" id="GO:0003700">
    <property type="term" value="F:DNA-binding transcription factor activity"/>
    <property type="evidence" value="ECO:0007669"/>
    <property type="project" value="TreeGrafter"/>
</dbReference>
<keyword evidence="2" id="KW-0805">Transcription regulation</keyword>
<keyword evidence="7" id="KW-1185">Reference proteome</keyword>
<dbReference type="Pfam" id="PF00356">
    <property type="entry name" value="LacI"/>
    <property type="match status" value="1"/>
</dbReference>
<dbReference type="InterPro" id="IPR001761">
    <property type="entry name" value="Peripla_BP/Lac1_sug-bd_dom"/>
</dbReference>
<reference evidence="6 7" key="1">
    <citation type="submission" date="2019-01" db="EMBL/GenBank/DDBJ databases">
        <title>Leuconostoc litchii sp. nov., a novel lactic acid bacterium isolated from lychee.</title>
        <authorList>
            <person name="Wang L.-T."/>
        </authorList>
    </citation>
    <scope>NUCLEOTIDE SEQUENCE [LARGE SCALE GENOMIC DNA]</scope>
    <source>
        <strain evidence="6 7">MB7</strain>
    </source>
</reference>
<evidence type="ECO:0000256" key="2">
    <source>
        <dbReference type="ARBA" id="ARBA00023015"/>
    </source>
</evidence>
<proteinExistence type="predicted"/>
<sequence length="324" mass="36893">MNDVASLAGVSRGSVSNYINGRSNRPEIKLKIEKAIKELHYIPNATARALKTSRSNYVVFILPTVNTPFFSELTYYIQRQLNNFGYKMILCNSNSDYIEEIEYIEMANTQKVAGVITMSYSDISNLISPTIALVSIEKNISKNFPTIISDNYTGARLGAEQLHKRGLKKILFVSKLPIKDVSETRQQGFMDYCQENNLHYDMILAEDKKDFIEDYDRFIAQHLIGGKFEFDGIFSDTDEYASDFWHLLMKHNVSVPNDVQIIGFDAAKIYPRQPVFLSAIRQPIEEIAIISVYKLLDQIDGNPIAENDLITRLPMSFKEGITTL</sequence>
<evidence type="ECO:0000256" key="4">
    <source>
        <dbReference type="ARBA" id="ARBA00023163"/>
    </source>
</evidence>
<accession>A0A6P2CNV2</accession>
<dbReference type="CDD" id="cd06291">
    <property type="entry name" value="PBP1_Qymf-like"/>
    <property type="match status" value="1"/>
</dbReference>
<dbReference type="CDD" id="cd01392">
    <property type="entry name" value="HTH_LacI"/>
    <property type="match status" value="1"/>
</dbReference>
<dbReference type="PROSITE" id="PS50932">
    <property type="entry name" value="HTH_LACI_2"/>
    <property type="match status" value="1"/>
</dbReference>
<name>A0A6P2CNV2_9LACO</name>
<feature type="domain" description="HTH lacI-type" evidence="5">
    <location>
        <begin position="1"/>
        <end position="52"/>
    </location>
</feature>